<feature type="transmembrane region" description="Helical" evidence="10">
    <location>
        <begin position="496"/>
        <end position="515"/>
    </location>
</feature>
<dbReference type="Gene3D" id="1.20.1640.10">
    <property type="entry name" value="Multidrug efflux transporter AcrB transmembrane domain"/>
    <property type="match status" value="1"/>
</dbReference>
<evidence type="ECO:0000313" key="15">
    <source>
        <dbReference type="EMBL" id="CAB4897302.1"/>
    </source>
</evidence>
<name>A0A6J7FNJ0_9ZZZZ</name>
<comment type="subcellular location">
    <subcellularLocation>
        <location evidence="1">Cell membrane</location>
        <topology evidence="1">Multi-pass membrane protein</topology>
    </subcellularLocation>
</comment>
<dbReference type="AlphaFoldDB" id="A0A6J7FNJ0"/>
<evidence type="ECO:0000313" key="14">
    <source>
        <dbReference type="EMBL" id="CAB4752059.1"/>
    </source>
</evidence>
<keyword evidence="4 10" id="KW-0812">Transmembrane</keyword>
<evidence type="ECO:0000256" key="5">
    <source>
        <dbReference type="ARBA" id="ARBA00022927"/>
    </source>
</evidence>
<dbReference type="HAMAP" id="MF_01463_B">
    <property type="entry name" value="SecD_B"/>
    <property type="match status" value="1"/>
</dbReference>
<keyword evidence="5" id="KW-0653">Protein transport</keyword>
<protein>
    <submittedName>
        <fullName evidence="15">Unannotated protein</fullName>
    </submittedName>
</protein>
<evidence type="ECO:0000256" key="2">
    <source>
        <dbReference type="ARBA" id="ARBA00022448"/>
    </source>
</evidence>
<evidence type="ECO:0000256" key="7">
    <source>
        <dbReference type="ARBA" id="ARBA00023010"/>
    </source>
</evidence>
<dbReference type="Pfam" id="PF02355">
    <property type="entry name" value="SecD_SecF_C"/>
    <property type="match status" value="1"/>
</dbReference>
<feature type="region of interest" description="Disordered" evidence="9">
    <location>
        <begin position="140"/>
        <end position="162"/>
    </location>
</feature>
<dbReference type="InterPro" id="IPR048634">
    <property type="entry name" value="SecD_SecF_C"/>
</dbReference>
<sequence length="555" mass="57715">MQKRQRTLLIGFLLVIILSVGGSILAGHSPQLGLDLKGGVSVVLKPTTPTSTETLNQAIEIIRNRIDSLGVAEPEISRQGDNILVQIPGVKDRDRAIALVGSTAELRFRPVLADSCSSPGAQIGNCVADFGATLESLGVDPNATTTTGAPTTTDPKATTTSAAPTTTVVGQAAVTPATPVTTTTIEQTPAERRKSLEDLTGVSKATTTRDEDTADATVVLPERDRLTKQLKARYELGPTGLTGTGISSADAEAPSIAGSSTGWTISLSPKDGADGRDKLNVLAAECFNRAASCPTGKLGIVLDGVVEFAGTVQAASFDRSVQLSGGYTKSTATDMTTKLRYGALPIELEQQSVQTVSATLGNDAKNAGITAGIVGLALVSIYVLLYYRLLGAVALVSLVLSFGLLWAVISYLSETRGLALTLAGITGIIVSIGVSLDSNIVYFEHMKEDVKNGRSPRSASEKSFAGAFSTVLKADLASLLGAATLFFLTSGAVRGFAFYLGLATVLDLAATYFFLGPTVKLIGRTKHFEHNPTKYGLPGTARSSSAMILTGEAGR</sequence>
<dbReference type="InterPro" id="IPR048631">
    <property type="entry name" value="SecD_1st"/>
</dbReference>
<evidence type="ECO:0000256" key="8">
    <source>
        <dbReference type="ARBA" id="ARBA00023136"/>
    </source>
</evidence>
<evidence type="ECO:0000256" key="9">
    <source>
        <dbReference type="SAM" id="MobiDB-lite"/>
    </source>
</evidence>
<evidence type="ECO:0000256" key="1">
    <source>
        <dbReference type="ARBA" id="ARBA00004651"/>
    </source>
</evidence>
<feature type="domain" description="SecDF P1 head subdomain" evidence="13">
    <location>
        <begin position="274"/>
        <end position="346"/>
    </location>
</feature>
<feature type="transmembrane region" description="Helical" evidence="10">
    <location>
        <begin position="392"/>
        <end position="412"/>
    </location>
</feature>
<dbReference type="InterPro" id="IPR055344">
    <property type="entry name" value="SecD_SecF_C_bact"/>
</dbReference>
<keyword evidence="7" id="KW-0811">Translocation</keyword>
<dbReference type="NCBIfam" id="TIGR01129">
    <property type="entry name" value="secD"/>
    <property type="match status" value="1"/>
</dbReference>
<feature type="compositionally biased region" description="Low complexity" evidence="9">
    <location>
        <begin position="143"/>
        <end position="162"/>
    </location>
</feature>
<evidence type="ECO:0000259" key="13">
    <source>
        <dbReference type="Pfam" id="PF22599"/>
    </source>
</evidence>
<dbReference type="InterPro" id="IPR005791">
    <property type="entry name" value="SecD"/>
</dbReference>
<evidence type="ECO:0000256" key="3">
    <source>
        <dbReference type="ARBA" id="ARBA00022475"/>
    </source>
</evidence>
<dbReference type="InterPro" id="IPR054384">
    <property type="entry name" value="SecDF_P1_head"/>
</dbReference>
<dbReference type="SUPFAM" id="SSF82866">
    <property type="entry name" value="Multidrug efflux transporter AcrB transmembrane domain"/>
    <property type="match status" value="1"/>
</dbReference>
<accession>A0A6J7FNJ0</accession>
<keyword evidence="2" id="KW-0813">Transport</keyword>
<feature type="domain" description="Protein export membrane protein SecD/SecF C-terminal" evidence="11">
    <location>
        <begin position="347"/>
        <end position="521"/>
    </location>
</feature>
<organism evidence="15">
    <name type="scientific">freshwater metagenome</name>
    <dbReference type="NCBI Taxonomy" id="449393"/>
    <lineage>
        <taxon>unclassified sequences</taxon>
        <taxon>metagenomes</taxon>
        <taxon>ecological metagenomes</taxon>
    </lineage>
</organism>
<dbReference type="PANTHER" id="PTHR30081">
    <property type="entry name" value="PROTEIN-EXPORT MEMBRANE PROTEIN SEC"/>
    <property type="match status" value="1"/>
</dbReference>
<keyword evidence="6 10" id="KW-1133">Transmembrane helix</keyword>
<evidence type="ECO:0000259" key="11">
    <source>
        <dbReference type="Pfam" id="PF02355"/>
    </source>
</evidence>
<dbReference type="EMBL" id="CAFBMH010000015">
    <property type="protein sequence ID" value="CAB4897302.1"/>
    <property type="molecule type" value="Genomic_DNA"/>
</dbReference>
<feature type="transmembrane region" description="Helical" evidence="10">
    <location>
        <begin position="464"/>
        <end position="490"/>
    </location>
</feature>
<feature type="region of interest" description="Disordered" evidence="9">
    <location>
        <begin position="245"/>
        <end position="264"/>
    </location>
</feature>
<gene>
    <name evidence="14" type="ORF">UFOPK2754_01865</name>
    <name evidence="15" type="ORF">UFOPK3543_00655</name>
</gene>
<dbReference type="Gene3D" id="3.30.70.3400">
    <property type="match status" value="1"/>
</dbReference>
<dbReference type="NCBIfam" id="TIGR00916">
    <property type="entry name" value="2A0604s01"/>
    <property type="match status" value="1"/>
</dbReference>
<dbReference type="Pfam" id="PF21760">
    <property type="entry name" value="SecD_1st"/>
    <property type="match status" value="1"/>
</dbReference>
<feature type="transmembrane region" description="Helical" evidence="10">
    <location>
        <begin position="418"/>
        <end position="443"/>
    </location>
</feature>
<dbReference type="EMBL" id="CAEZYR010000068">
    <property type="protein sequence ID" value="CAB4752059.1"/>
    <property type="molecule type" value="Genomic_DNA"/>
</dbReference>
<dbReference type="GO" id="GO:0005886">
    <property type="term" value="C:plasma membrane"/>
    <property type="evidence" value="ECO:0007669"/>
    <property type="project" value="UniProtKB-SubCell"/>
</dbReference>
<proteinExistence type="inferred from homology"/>
<dbReference type="Pfam" id="PF22599">
    <property type="entry name" value="SecDF_P1_head"/>
    <property type="match status" value="1"/>
</dbReference>
<dbReference type="Gene3D" id="3.30.1360.200">
    <property type="match status" value="1"/>
</dbReference>
<evidence type="ECO:0000256" key="4">
    <source>
        <dbReference type="ARBA" id="ARBA00022692"/>
    </source>
</evidence>
<feature type="transmembrane region" description="Helical" evidence="10">
    <location>
        <begin position="367"/>
        <end position="385"/>
    </location>
</feature>
<keyword evidence="8 10" id="KW-0472">Membrane</keyword>
<evidence type="ECO:0000259" key="12">
    <source>
        <dbReference type="Pfam" id="PF21760"/>
    </source>
</evidence>
<dbReference type="GO" id="GO:0015450">
    <property type="term" value="F:protein-transporting ATPase activity"/>
    <property type="evidence" value="ECO:0007669"/>
    <property type="project" value="InterPro"/>
</dbReference>
<keyword evidence="3" id="KW-1003">Cell membrane</keyword>
<dbReference type="PANTHER" id="PTHR30081:SF1">
    <property type="entry name" value="PROTEIN TRANSLOCASE SUBUNIT SECD"/>
    <property type="match status" value="1"/>
</dbReference>
<dbReference type="GO" id="GO:0006886">
    <property type="term" value="P:intracellular protein transport"/>
    <property type="evidence" value="ECO:0007669"/>
    <property type="project" value="InterPro"/>
</dbReference>
<evidence type="ECO:0000256" key="6">
    <source>
        <dbReference type="ARBA" id="ARBA00022989"/>
    </source>
</evidence>
<evidence type="ECO:0000256" key="10">
    <source>
        <dbReference type="SAM" id="Phobius"/>
    </source>
</evidence>
<reference evidence="15" key="1">
    <citation type="submission" date="2020-05" db="EMBL/GenBank/DDBJ databases">
        <authorList>
            <person name="Chiriac C."/>
            <person name="Salcher M."/>
            <person name="Ghai R."/>
            <person name="Kavagutti S V."/>
        </authorList>
    </citation>
    <scope>NUCLEOTIDE SEQUENCE</scope>
</reference>
<dbReference type="InterPro" id="IPR022813">
    <property type="entry name" value="SecD/SecF_arch_bac"/>
</dbReference>
<feature type="domain" description="Protein translocase subunit SecDF P1" evidence="12">
    <location>
        <begin position="55"/>
        <end position="111"/>
    </location>
</feature>